<dbReference type="AlphaFoldDB" id="S8A7W3"/>
<evidence type="ECO:0000313" key="8">
    <source>
        <dbReference type="Proteomes" id="UP000015100"/>
    </source>
</evidence>
<reference evidence="8" key="2">
    <citation type="submission" date="2013-04" db="EMBL/GenBank/DDBJ databases">
        <title>Genomic mechanisms accounting for the adaptation to parasitism in nematode-trapping fungi.</title>
        <authorList>
            <person name="Ahren D.G."/>
        </authorList>
    </citation>
    <scope>NUCLEOTIDE SEQUENCE [LARGE SCALE GENOMIC DNA]</scope>
    <source>
        <strain evidence="8">CBS 200.50</strain>
    </source>
</reference>
<feature type="domain" description="Peptidase S8/S53" evidence="6">
    <location>
        <begin position="217"/>
        <end position="397"/>
    </location>
</feature>
<dbReference type="GO" id="GO:0004252">
    <property type="term" value="F:serine-type endopeptidase activity"/>
    <property type="evidence" value="ECO:0007669"/>
    <property type="project" value="InterPro"/>
</dbReference>
<dbReference type="EMBL" id="AQGS01000514">
    <property type="protein sequence ID" value="EPS38914.1"/>
    <property type="molecule type" value="Genomic_DNA"/>
</dbReference>
<reference evidence="7 8" key="1">
    <citation type="journal article" date="2013" name="PLoS Genet.">
        <title>Genomic mechanisms accounting for the adaptation to parasitism in nematode-trapping fungi.</title>
        <authorList>
            <person name="Meerupati T."/>
            <person name="Andersson K.M."/>
            <person name="Friman E."/>
            <person name="Kumar D."/>
            <person name="Tunlid A."/>
            <person name="Ahren D."/>
        </authorList>
    </citation>
    <scope>NUCLEOTIDE SEQUENCE [LARGE SCALE GENOMIC DNA]</scope>
    <source>
        <strain evidence="7 8">CBS 200.50</strain>
    </source>
</reference>
<gene>
    <name evidence="7" type="ORF">H072_7317</name>
</gene>
<dbReference type="GO" id="GO:0006508">
    <property type="term" value="P:proteolysis"/>
    <property type="evidence" value="ECO:0007669"/>
    <property type="project" value="UniProtKB-KW"/>
</dbReference>
<dbReference type="Gene3D" id="3.40.50.200">
    <property type="entry name" value="Peptidase S8/S53 domain"/>
    <property type="match status" value="1"/>
</dbReference>
<keyword evidence="5" id="KW-0732">Signal</keyword>
<dbReference type="Pfam" id="PF00082">
    <property type="entry name" value="Peptidase_S8"/>
    <property type="match status" value="1"/>
</dbReference>
<dbReference type="CDD" id="cd00306">
    <property type="entry name" value="Peptidases_S8_S53"/>
    <property type="match status" value="1"/>
</dbReference>
<dbReference type="HOGENOM" id="CLU_625518_0_0_1"/>
<feature type="signal peptide" evidence="5">
    <location>
        <begin position="1"/>
        <end position="23"/>
    </location>
</feature>
<name>S8A7W3_DACHA</name>
<comment type="similarity">
    <text evidence="1">Belongs to the peptidase S8 family.</text>
</comment>
<dbReference type="OMA" id="WVILDIN"/>
<keyword evidence="3" id="KW-0378">Hydrolase</keyword>
<evidence type="ECO:0000256" key="2">
    <source>
        <dbReference type="ARBA" id="ARBA00022670"/>
    </source>
</evidence>
<dbReference type="InterPro" id="IPR036852">
    <property type="entry name" value="Peptidase_S8/S53_dom_sf"/>
</dbReference>
<evidence type="ECO:0000313" key="7">
    <source>
        <dbReference type="EMBL" id="EPS38914.1"/>
    </source>
</evidence>
<evidence type="ECO:0000256" key="1">
    <source>
        <dbReference type="ARBA" id="ARBA00011073"/>
    </source>
</evidence>
<comment type="caution">
    <text evidence="7">The sequence shown here is derived from an EMBL/GenBank/DDBJ whole genome shotgun (WGS) entry which is preliminary data.</text>
</comment>
<dbReference type="SUPFAM" id="SSF52743">
    <property type="entry name" value="Subtilisin-like"/>
    <property type="match status" value="1"/>
</dbReference>
<accession>S8A7W3</accession>
<keyword evidence="2" id="KW-0645">Protease</keyword>
<protein>
    <recommendedName>
        <fullName evidence="6">Peptidase S8/S53 domain-containing protein</fullName>
    </recommendedName>
</protein>
<dbReference type="Proteomes" id="UP000015100">
    <property type="component" value="Unassembled WGS sequence"/>
</dbReference>
<sequence length="418" mass="46818">MRFCEKFLHSALIITLNYSYVYGLTPGQTKLGTWEKGYLSYWVILDINIRTSPANDDKFVSDLKAEIRPFLLPPKDHAIYEIKTPALGLLSLVIDTPGNVNSDAGIRAACQKFASLHKIKRVIPASVVPSRVGTWDRISPLLAAHRVRTSNTIGPTPTGTSLGRAIKRQVVDEVAEGQDPNIRSQTNALDSSILLSLPPGVTWDQMWRISWNWKNAGEGVTVFSLDSGCDKRHPEFKNTKFRDWLYPGPDTLDEPRDEFTHIIDTKLPSLDSFGSHGTAVTAKIVGEKTGVAQNAEVVIVGDTTGSSRGVDSIGHRQYMYLDALTKIHDYVEKHRIYGKCIINIASGWWQQYYDVLENYEEFTQIYGDLISHLFKRLTIRYSCYLVLAAGNGKPNVSPDSYFYAIDDLNPNQISCSRL</sequence>
<dbReference type="OrthoDB" id="206201at2759"/>
<dbReference type="InterPro" id="IPR000209">
    <property type="entry name" value="Peptidase_S8/S53_dom"/>
</dbReference>
<dbReference type="InterPro" id="IPR050131">
    <property type="entry name" value="Peptidase_S8_subtilisin-like"/>
</dbReference>
<evidence type="ECO:0000256" key="3">
    <source>
        <dbReference type="ARBA" id="ARBA00022801"/>
    </source>
</evidence>
<feature type="chain" id="PRO_5004560278" description="Peptidase S8/S53 domain-containing protein" evidence="5">
    <location>
        <begin position="24"/>
        <end position="418"/>
    </location>
</feature>
<dbReference type="PANTHER" id="PTHR43806:SF11">
    <property type="entry name" value="CEREVISIN-RELATED"/>
    <property type="match status" value="1"/>
</dbReference>
<dbReference type="STRING" id="1284197.S8A7W3"/>
<proteinExistence type="inferred from homology"/>
<evidence type="ECO:0000256" key="5">
    <source>
        <dbReference type="SAM" id="SignalP"/>
    </source>
</evidence>
<evidence type="ECO:0000256" key="4">
    <source>
        <dbReference type="ARBA" id="ARBA00022825"/>
    </source>
</evidence>
<dbReference type="PANTHER" id="PTHR43806">
    <property type="entry name" value="PEPTIDASE S8"/>
    <property type="match status" value="1"/>
</dbReference>
<evidence type="ECO:0000259" key="6">
    <source>
        <dbReference type="Pfam" id="PF00082"/>
    </source>
</evidence>
<keyword evidence="4" id="KW-0720">Serine protease</keyword>
<keyword evidence="8" id="KW-1185">Reference proteome</keyword>
<organism evidence="7 8">
    <name type="scientific">Dactylellina haptotyla (strain CBS 200.50)</name>
    <name type="common">Nematode-trapping fungus</name>
    <name type="synonym">Monacrosporium haptotylum</name>
    <dbReference type="NCBI Taxonomy" id="1284197"/>
    <lineage>
        <taxon>Eukaryota</taxon>
        <taxon>Fungi</taxon>
        <taxon>Dikarya</taxon>
        <taxon>Ascomycota</taxon>
        <taxon>Pezizomycotina</taxon>
        <taxon>Orbiliomycetes</taxon>
        <taxon>Orbiliales</taxon>
        <taxon>Orbiliaceae</taxon>
        <taxon>Dactylellina</taxon>
    </lineage>
</organism>